<gene>
    <name evidence="2" type="primary">B''EPSILON</name>
    <name evidence="2" type="ORF">CK203_101403</name>
</gene>
<evidence type="ECO:0000313" key="2">
    <source>
        <dbReference type="EMBL" id="RVW53786.1"/>
    </source>
</evidence>
<dbReference type="EMBL" id="QGNW01001140">
    <property type="protein sequence ID" value="RVW53786.1"/>
    <property type="molecule type" value="Genomic_DNA"/>
</dbReference>
<accession>A0A438F1I6</accession>
<evidence type="ECO:0000256" key="1">
    <source>
        <dbReference type="SAM" id="SignalP"/>
    </source>
</evidence>
<evidence type="ECO:0000313" key="3">
    <source>
        <dbReference type="Proteomes" id="UP000288805"/>
    </source>
</evidence>
<feature type="chain" id="PRO_5019299437" evidence="1">
    <location>
        <begin position="24"/>
        <end position="123"/>
    </location>
</feature>
<reference evidence="2 3" key="1">
    <citation type="journal article" date="2018" name="PLoS Genet.">
        <title>Population sequencing reveals clonal diversity and ancestral inbreeding in the grapevine cultivar Chardonnay.</title>
        <authorList>
            <person name="Roach M.J."/>
            <person name="Johnson D.L."/>
            <person name="Bohlmann J."/>
            <person name="van Vuuren H.J."/>
            <person name="Jones S.J."/>
            <person name="Pretorius I.S."/>
            <person name="Schmidt S.A."/>
            <person name="Borneman A.R."/>
        </authorList>
    </citation>
    <scope>NUCLEOTIDE SEQUENCE [LARGE SCALE GENOMIC DNA]</scope>
    <source>
        <strain evidence="3">cv. Chardonnay</strain>
        <tissue evidence="2">Leaf</tissue>
    </source>
</reference>
<organism evidence="2 3">
    <name type="scientific">Vitis vinifera</name>
    <name type="common">Grape</name>
    <dbReference type="NCBI Taxonomy" id="29760"/>
    <lineage>
        <taxon>Eukaryota</taxon>
        <taxon>Viridiplantae</taxon>
        <taxon>Streptophyta</taxon>
        <taxon>Embryophyta</taxon>
        <taxon>Tracheophyta</taxon>
        <taxon>Spermatophyta</taxon>
        <taxon>Magnoliopsida</taxon>
        <taxon>eudicotyledons</taxon>
        <taxon>Gunneridae</taxon>
        <taxon>Pentapetalae</taxon>
        <taxon>rosids</taxon>
        <taxon>Vitales</taxon>
        <taxon>Vitaceae</taxon>
        <taxon>Viteae</taxon>
        <taxon>Vitis</taxon>
    </lineage>
</organism>
<feature type="signal peptide" evidence="1">
    <location>
        <begin position="1"/>
        <end position="23"/>
    </location>
</feature>
<dbReference type="Proteomes" id="UP000288805">
    <property type="component" value="Unassembled WGS sequence"/>
</dbReference>
<comment type="caution">
    <text evidence="2">The sequence shown here is derived from an EMBL/GenBank/DDBJ whole genome shotgun (WGS) entry which is preliminary data.</text>
</comment>
<name>A0A438F1I6_VITVI</name>
<keyword evidence="1" id="KW-0732">Signal</keyword>
<proteinExistence type="predicted"/>
<sequence>MFTGKKNFIFGVLFDLHVAMSFGLCEISPPSHRTSRELVAFCIEFVKDAFIKYWVDGNMLTADAATQIFRILKQPDCKYLTQSGESIDNLFLQCSIALRLWHCLFRQVGIDWVPPRSICDMEL</sequence>
<dbReference type="AlphaFoldDB" id="A0A438F1I6"/>
<protein>
    <submittedName>
        <fullName evidence="2">Putative serine/threonine protein phosphatase 2A regulatory subunit B''epsilon</fullName>
    </submittedName>
</protein>